<name>A0A6I4VQW0_9BACL</name>
<accession>A0A6I4VQW0</accession>
<keyword evidence="2" id="KW-1185">Reference proteome</keyword>
<comment type="caution">
    <text evidence="1">The sequence shown here is derived from an EMBL/GenBank/DDBJ whole genome shotgun (WGS) entry which is preliminary data.</text>
</comment>
<evidence type="ECO:0000313" key="1">
    <source>
        <dbReference type="EMBL" id="MXQ52768.1"/>
    </source>
</evidence>
<sequence length="60" mass="6662">METTKITYVTLETENGTITLELLHAVETQIDIHIVEVKGTSYDIFATPSNSLEVHLGNMV</sequence>
<dbReference type="EMBL" id="WUUL01000002">
    <property type="protein sequence ID" value="MXQ52768.1"/>
    <property type="molecule type" value="Genomic_DNA"/>
</dbReference>
<evidence type="ECO:0000313" key="2">
    <source>
        <dbReference type="Proteomes" id="UP000430692"/>
    </source>
</evidence>
<protein>
    <submittedName>
        <fullName evidence="1">Uncharacterized protein</fullName>
    </submittedName>
</protein>
<organism evidence="1 2">
    <name type="scientific">Shimazuella alba</name>
    <dbReference type="NCBI Taxonomy" id="2690964"/>
    <lineage>
        <taxon>Bacteria</taxon>
        <taxon>Bacillati</taxon>
        <taxon>Bacillota</taxon>
        <taxon>Bacilli</taxon>
        <taxon>Bacillales</taxon>
        <taxon>Thermoactinomycetaceae</taxon>
        <taxon>Shimazuella</taxon>
    </lineage>
</organism>
<proteinExistence type="predicted"/>
<gene>
    <name evidence="1" type="ORF">GSM42_03290</name>
</gene>
<dbReference type="Proteomes" id="UP000430692">
    <property type="component" value="Unassembled WGS sequence"/>
</dbReference>
<reference evidence="1 2" key="1">
    <citation type="submission" date="2019-12" db="EMBL/GenBank/DDBJ databases">
        <title>Whole-genome analyses of novel actinobacteria.</title>
        <authorList>
            <person name="Sahin N."/>
            <person name="Saygin H."/>
        </authorList>
    </citation>
    <scope>NUCLEOTIDE SEQUENCE [LARGE SCALE GENOMIC DNA]</scope>
    <source>
        <strain evidence="1 2">KC615</strain>
    </source>
</reference>
<dbReference type="AlphaFoldDB" id="A0A6I4VQW0"/>